<reference evidence="1 2" key="1">
    <citation type="journal article" date="2015" name="Nature">
        <title>rRNA introns, odd ribosomes, and small enigmatic genomes across a large radiation of phyla.</title>
        <authorList>
            <person name="Brown C.T."/>
            <person name="Hug L.A."/>
            <person name="Thomas B.C."/>
            <person name="Sharon I."/>
            <person name="Castelle C.J."/>
            <person name="Singh A."/>
            <person name="Wilkins M.J."/>
            <person name="Williams K.H."/>
            <person name="Banfield J.F."/>
        </authorList>
    </citation>
    <scope>NUCLEOTIDE SEQUENCE [LARGE SCALE GENOMIC DNA]</scope>
</reference>
<protein>
    <submittedName>
        <fullName evidence="1">Uncharacterized protein</fullName>
    </submittedName>
</protein>
<evidence type="ECO:0000313" key="1">
    <source>
        <dbReference type="EMBL" id="KKU49737.1"/>
    </source>
</evidence>
<dbReference type="EMBL" id="LCNH01000028">
    <property type="protein sequence ID" value="KKU49737.1"/>
    <property type="molecule type" value="Genomic_DNA"/>
</dbReference>
<dbReference type="Proteomes" id="UP000034873">
    <property type="component" value="Unassembled WGS sequence"/>
</dbReference>
<proteinExistence type="predicted"/>
<sequence>MDDMVVSPSMWGTVEADSSVRNHAYTDLPMPPEAARVEKLRKAKETLYFNKWTRVSGTADELAAALAADPESGIKKHHTVLSDGEENFTAAVYNAYDLNALGLVVVCSSGDAPERAAYFKFREDGQNSAYPGRLRVEYSGNPAIPVDFDHFHSSCEALRDDGYKVTFHAVVVNKPPQA</sequence>
<gene>
    <name evidence="1" type="ORF">UX73_C0028G0004</name>
</gene>
<evidence type="ECO:0000313" key="2">
    <source>
        <dbReference type="Proteomes" id="UP000034873"/>
    </source>
</evidence>
<dbReference type="STRING" id="1619122.UX73_C0028G0004"/>
<accession>A0A0G1QXV9</accession>
<name>A0A0G1QXV9_UNCKA</name>
<organism evidence="1 2">
    <name type="scientific">candidate division WWE3 bacterium GW2011_GWC1_47_10</name>
    <dbReference type="NCBI Taxonomy" id="1619122"/>
    <lineage>
        <taxon>Bacteria</taxon>
        <taxon>Katanobacteria</taxon>
    </lineage>
</organism>
<comment type="caution">
    <text evidence="1">The sequence shown here is derived from an EMBL/GenBank/DDBJ whole genome shotgun (WGS) entry which is preliminary data.</text>
</comment>
<dbReference type="AlphaFoldDB" id="A0A0G1QXV9"/>